<dbReference type="PATRIC" id="fig|1230460.4.peg.2221"/>
<dbReference type="OrthoDB" id="206100at2157"/>
<evidence type="ECO:0000256" key="1">
    <source>
        <dbReference type="SAM" id="Phobius"/>
    </source>
</evidence>
<comment type="caution">
    <text evidence="2">The sequence shown here is derived from an EMBL/GenBank/DDBJ whole genome shotgun (WGS) entry which is preliminary data.</text>
</comment>
<proteinExistence type="predicted"/>
<evidence type="ECO:0000313" key="2">
    <source>
        <dbReference type="EMBL" id="ELY44413.1"/>
    </source>
</evidence>
<organism evidence="2 3">
    <name type="scientific">Natronorubrum sulfidifaciens JCM 14089</name>
    <dbReference type="NCBI Taxonomy" id="1230460"/>
    <lineage>
        <taxon>Archaea</taxon>
        <taxon>Methanobacteriati</taxon>
        <taxon>Methanobacteriota</taxon>
        <taxon>Stenosarchaea group</taxon>
        <taxon>Halobacteria</taxon>
        <taxon>Halobacteriales</taxon>
        <taxon>Natrialbaceae</taxon>
        <taxon>Natronorubrum</taxon>
    </lineage>
</organism>
<feature type="transmembrane region" description="Helical" evidence="1">
    <location>
        <begin position="99"/>
        <end position="124"/>
    </location>
</feature>
<feature type="transmembrane region" description="Helical" evidence="1">
    <location>
        <begin position="38"/>
        <end position="57"/>
    </location>
</feature>
<gene>
    <name evidence="2" type="ORF">C495_10939</name>
</gene>
<keyword evidence="3" id="KW-1185">Reference proteome</keyword>
<sequence>MHDVIPTTTCSGRLLFAVSLACFGVAGSVGAADALVPTVGATLVAIAGVFCTAQYAARISRRTLAILAFALWGAFLAVAGIHAVGLATVSAAVPGVTDFVIHSVTAATWATLLAAGSTTAFLGFREYGATSSADAPEEQILEGETSDYSTR</sequence>
<protein>
    <submittedName>
        <fullName evidence="2">Uncharacterized protein</fullName>
    </submittedName>
</protein>
<dbReference type="STRING" id="1230460.C495_10939"/>
<dbReference type="RefSeq" id="WP_008162810.1">
    <property type="nucleotide sequence ID" value="NZ_AOHX01000039.1"/>
</dbReference>
<evidence type="ECO:0000313" key="3">
    <source>
        <dbReference type="Proteomes" id="UP000011661"/>
    </source>
</evidence>
<keyword evidence="1" id="KW-0472">Membrane</keyword>
<dbReference type="Proteomes" id="UP000011661">
    <property type="component" value="Unassembled WGS sequence"/>
</dbReference>
<keyword evidence="1" id="KW-1133">Transmembrane helix</keyword>
<name>L9W7V4_9EURY</name>
<reference evidence="2 3" key="1">
    <citation type="journal article" date="2014" name="PLoS Genet.">
        <title>Phylogenetically driven sequencing of extremely halophilic archaea reveals strategies for static and dynamic osmo-response.</title>
        <authorList>
            <person name="Becker E.A."/>
            <person name="Seitzer P.M."/>
            <person name="Tritt A."/>
            <person name="Larsen D."/>
            <person name="Krusor M."/>
            <person name="Yao A.I."/>
            <person name="Wu D."/>
            <person name="Madern D."/>
            <person name="Eisen J.A."/>
            <person name="Darling A.E."/>
            <person name="Facciotti M.T."/>
        </authorList>
    </citation>
    <scope>NUCLEOTIDE SEQUENCE [LARGE SCALE GENOMIC DNA]</scope>
    <source>
        <strain evidence="2 3">JCM 14089</strain>
    </source>
</reference>
<keyword evidence="1" id="KW-0812">Transmembrane</keyword>
<feature type="transmembrane region" description="Helical" evidence="1">
    <location>
        <begin position="12"/>
        <end position="32"/>
    </location>
</feature>
<feature type="transmembrane region" description="Helical" evidence="1">
    <location>
        <begin position="64"/>
        <end position="93"/>
    </location>
</feature>
<dbReference type="AlphaFoldDB" id="L9W7V4"/>
<dbReference type="eggNOG" id="arCOG11835">
    <property type="taxonomic scope" value="Archaea"/>
</dbReference>
<accession>L9W7V4</accession>
<dbReference type="EMBL" id="AOHX01000039">
    <property type="protein sequence ID" value="ELY44413.1"/>
    <property type="molecule type" value="Genomic_DNA"/>
</dbReference>